<dbReference type="GO" id="GO:0046872">
    <property type="term" value="F:metal ion binding"/>
    <property type="evidence" value="ECO:0007669"/>
    <property type="project" value="InterPro"/>
</dbReference>
<dbReference type="Pfam" id="PF11716">
    <property type="entry name" value="MDMPI_N"/>
    <property type="match status" value="1"/>
</dbReference>
<dbReference type="NCBIfam" id="TIGR03083">
    <property type="entry name" value="maleylpyruvate isomerase family mycothiol-dependent enzyme"/>
    <property type="match status" value="1"/>
</dbReference>
<protein>
    <submittedName>
        <fullName evidence="2">Maleylpyruvate isomerase family mycothiol-dependent enzyme</fullName>
    </submittedName>
</protein>
<keyword evidence="3" id="KW-1185">Reference proteome</keyword>
<accession>A0A5C8UK86</accession>
<name>A0A5C8UK86_9MICO</name>
<dbReference type="Gene3D" id="1.20.120.450">
    <property type="entry name" value="dinb family like domain"/>
    <property type="match status" value="1"/>
</dbReference>
<sequence length="253" mass="26345">MIGCPIAANRAGRCSRRSGSSRTNRPTMGAGLGRVAVTMPSLAGVGATMVTVTSASLFSRSAESFIGILREITPGQWDQPGLGSWTVRSLAGHTARAILTVENYLSQEEPGDVTIPSAAEYYTSVYAQFTDDAAVAARGVEAGEWLGDDPVGQVSAALGRTRALIESQPANRIVSIGGMGILLTEYLRTRIFELVVHSIDLSRATGLPHRLPPAAIADAVSLASSTAALRGDGEILLLALTGRGPLPEGFSVV</sequence>
<evidence type="ECO:0000259" key="1">
    <source>
        <dbReference type="Pfam" id="PF11716"/>
    </source>
</evidence>
<feature type="domain" description="Mycothiol-dependent maleylpyruvate isomerase metal-binding" evidence="1">
    <location>
        <begin position="61"/>
        <end position="201"/>
    </location>
</feature>
<dbReference type="InterPro" id="IPR034660">
    <property type="entry name" value="DinB/YfiT-like"/>
</dbReference>
<dbReference type="EMBL" id="VRMG01000012">
    <property type="protein sequence ID" value="TXN28642.1"/>
    <property type="molecule type" value="Genomic_DNA"/>
</dbReference>
<dbReference type="InterPro" id="IPR024344">
    <property type="entry name" value="MDMPI_metal-binding"/>
</dbReference>
<dbReference type="SUPFAM" id="SSF109854">
    <property type="entry name" value="DinB/YfiT-like putative metalloenzymes"/>
    <property type="match status" value="1"/>
</dbReference>
<evidence type="ECO:0000313" key="2">
    <source>
        <dbReference type="EMBL" id="TXN28642.1"/>
    </source>
</evidence>
<evidence type="ECO:0000313" key="3">
    <source>
        <dbReference type="Proteomes" id="UP000321379"/>
    </source>
</evidence>
<organism evidence="2 3">
    <name type="scientific">Lacisediminihabitans profunda</name>
    <dbReference type="NCBI Taxonomy" id="2594790"/>
    <lineage>
        <taxon>Bacteria</taxon>
        <taxon>Bacillati</taxon>
        <taxon>Actinomycetota</taxon>
        <taxon>Actinomycetes</taxon>
        <taxon>Micrococcales</taxon>
        <taxon>Microbacteriaceae</taxon>
        <taxon>Lacisediminihabitans</taxon>
    </lineage>
</organism>
<proteinExistence type="predicted"/>
<comment type="caution">
    <text evidence="2">The sequence shown here is derived from an EMBL/GenBank/DDBJ whole genome shotgun (WGS) entry which is preliminary data.</text>
</comment>
<gene>
    <name evidence="2" type="ORF">FVP33_16780</name>
</gene>
<dbReference type="GO" id="GO:0016853">
    <property type="term" value="F:isomerase activity"/>
    <property type="evidence" value="ECO:0007669"/>
    <property type="project" value="UniProtKB-KW"/>
</dbReference>
<reference evidence="2 3" key="1">
    <citation type="submission" date="2019-08" db="EMBL/GenBank/DDBJ databases">
        <title>Bacterial whole genome sequence for Glaciihabitans sp. CHu50b-6-2.</title>
        <authorList>
            <person name="Jin L."/>
        </authorList>
    </citation>
    <scope>NUCLEOTIDE SEQUENCE [LARGE SCALE GENOMIC DNA]</scope>
    <source>
        <strain evidence="2 3">CHu50b-6-2</strain>
    </source>
</reference>
<keyword evidence="2" id="KW-0413">Isomerase</keyword>
<dbReference type="AlphaFoldDB" id="A0A5C8UK86"/>
<dbReference type="Proteomes" id="UP000321379">
    <property type="component" value="Unassembled WGS sequence"/>
</dbReference>
<keyword evidence="2" id="KW-0670">Pyruvate</keyword>
<dbReference type="InterPro" id="IPR017517">
    <property type="entry name" value="Maleyloyr_isom"/>
</dbReference>